<reference evidence="2" key="1">
    <citation type="journal article" date="2019" name="Int. J. Syst. Evol. Microbiol.">
        <title>The Global Catalogue of Microorganisms (GCM) 10K type strain sequencing project: providing services to taxonomists for standard genome sequencing and annotation.</title>
        <authorList>
            <consortium name="The Broad Institute Genomics Platform"/>
            <consortium name="The Broad Institute Genome Sequencing Center for Infectious Disease"/>
            <person name="Wu L."/>
            <person name="Ma J."/>
        </authorList>
    </citation>
    <scope>NUCLEOTIDE SEQUENCE [LARGE SCALE GENOMIC DNA]</scope>
    <source>
        <strain evidence="2">JCM 15442</strain>
    </source>
</reference>
<dbReference type="Proteomes" id="UP000639973">
    <property type="component" value="Unassembled WGS sequence"/>
</dbReference>
<evidence type="ECO:0000313" key="1">
    <source>
        <dbReference type="EMBL" id="GGL78746.1"/>
    </source>
</evidence>
<accession>A0ABQ2G867</accession>
<name>A0ABQ2G867_9DEIO</name>
<dbReference type="EMBL" id="BMOL01000005">
    <property type="protein sequence ID" value="GGL78746.1"/>
    <property type="molecule type" value="Genomic_DNA"/>
</dbReference>
<organism evidence="1 2">
    <name type="scientific">Deinococcus aerolatus</name>
    <dbReference type="NCBI Taxonomy" id="522487"/>
    <lineage>
        <taxon>Bacteria</taxon>
        <taxon>Thermotogati</taxon>
        <taxon>Deinococcota</taxon>
        <taxon>Deinococci</taxon>
        <taxon>Deinococcales</taxon>
        <taxon>Deinococcaceae</taxon>
        <taxon>Deinococcus</taxon>
    </lineage>
</organism>
<keyword evidence="2" id="KW-1185">Reference proteome</keyword>
<gene>
    <name evidence="1" type="ORF">GCM10010840_15740</name>
</gene>
<comment type="caution">
    <text evidence="1">The sequence shown here is derived from an EMBL/GenBank/DDBJ whole genome shotgun (WGS) entry which is preliminary data.</text>
</comment>
<proteinExistence type="predicted"/>
<evidence type="ECO:0000313" key="2">
    <source>
        <dbReference type="Proteomes" id="UP000639973"/>
    </source>
</evidence>
<protein>
    <submittedName>
        <fullName evidence="1">Uncharacterized protein</fullName>
    </submittedName>
</protein>
<sequence length="217" mass="23304">MHLHEKTWSLNLGDDDAVKANCYRAGGHSITTGRDTLDDISAFMSHSGTAWTGDGTPNTRNAYSFAGIFSWNSSFNSQMIPAPRYPGIEYATGTNNTVSWKGPIVCFNRKVVEKFSNGANGWNVSIRVNPGVTAGFPTLIVGDRVAGTTFRKVETLYNAAANPAAYKTLSFTNTEAGMGKTTGGWLDDYILEALVFDGNETAGSKTADVVFTLTGTF</sequence>